<dbReference type="InterPro" id="IPR038019">
    <property type="entry name" value="PRib_AMP_CycHydrolase_sf"/>
</dbReference>
<dbReference type="HAMAP" id="MF_01019">
    <property type="entry name" value="HisIE"/>
    <property type="match status" value="1"/>
</dbReference>
<dbReference type="GO" id="GO:0000105">
    <property type="term" value="P:L-histidine biosynthetic process"/>
    <property type="evidence" value="ECO:0007669"/>
    <property type="project" value="UniProtKB-UniRule"/>
</dbReference>
<dbReference type="PANTHER" id="PTHR42945:SF1">
    <property type="entry name" value="HISTIDINE BIOSYNTHESIS BIFUNCTIONAL PROTEIN HIS7"/>
    <property type="match status" value="1"/>
</dbReference>
<dbReference type="GO" id="GO:0004636">
    <property type="term" value="F:phosphoribosyl-ATP diphosphatase activity"/>
    <property type="evidence" value="ECO:0007669"/>
    <property type="project" value="UniProtKB-UniRule"/>
</dbReference>
<evidence type="ECO:0000256" key="3">
    <source>
        <dbReference type="ARBA" id="ARBA00004496"/>
    </source>
</evidence>
<dbReference type="InterPro" id="IPR008179">
    <property type="entry name" value="HisE"/>
</dbReference>
<evidence type="ECO:0000256" key="2">
    <source>
        <dbReference type="ARBA" id="ARBA00001460"/>
    </source>
</evidence>
<evidence type="ECO:0000256" key="12">
    <source>
        <dbReference type="ARBA" id="ARBA00022840"/>
    </source>
</evidence>
<evidence type="ECO:0000256" key="4">
    <source>
        <dbReference type="ARBA" id="ARBA00005169"/>
    </source>
</evidence>
<dbReference type="SUPFAM" id="SSF141734">
    <property type="entry name" value="HisI-like"/>
    <property type="match status" value="1"/>
</dbReference>
<dbReference type="GO" id="GO:0004635">
    <property type="term" value="F:phosphoribosyl-AMP cyclohydrolase activity"/>
    <property type="evidence" value="ECO:0007669"/>
    <property type="project" value="UniProtKB-UniRule"/>
</dbReference>
<keyword evidence="8 15" id="KW-0963">Cytoplasm</keyword>
<dbReference type="Proteomes" id="UP000782312">
    <property type="component" value="Unassembled WGS sequence"/>
</dbReference>
<evidence type="ECO:0000256" key="10">
    <source>
        <dbReference type="ARBA" id="ARBA00022741"/>
    </source>
</evidence>
<feature type="domain" description="Phosphoribosyl-AMP cyclohydrolase" evidence="16">
    <location>
        <begin position="31"/>
        <end position="104"/>
    </location>
</feature>
<comment type="pathway">
    <text evidence="4 15">Amino-acid biosynthesis; L-histidine biosynthesis; L-histidine from 5-phospho-alpha-D-ribose 1-diphosphate: step 3/9.</text>
</comment>
<dbReference type="PANTHER" id="PTHR42945">
    <property type="entry name" value="HISTIDINE BIOSYNTHESIS BIFUNCTIONAL PROTEIN"/>
    <property type="match status" value="1"/>
</dbReference>
<evidence type="ECO:0000256" key="14">
    <source>
        <dbReference type="ARBA" id="ARBA00023268"/>
    </source>
</evidence>
<comment type="subcellular location">
    <subcellularLocation>
        <location evidence="3 15">Cytoplasm</location>
    </subcellularLocation>
</comment>
<dbReference type="EMBL" id="JACPUR010000017">
    <property type="protein sequence ID" value="MBI3127476.1"/>
    <property type="molecule type" value="Genomic_DNA"/>
</dbReference>
<dbReference type="GO" id="GO:0005524">
    <property type="term" value="F:ATP binding"/>
    <property type="evidence" value="ECO:0007669"/>
    <property type="project" value="UniProtKB-KW"/>
</dbReference>
<keyword evidence="14 15" id="KW-0511">Multifunctional enzyme</keyword>
<protein>
    <recommendedName>
        <fullName evidence="15">Histidine biosynthesis bifunctional protein HisIE</fullName>
    </recommendedName>
    <domain>
        <recommendedName>
            <fullName evidence="15">Phosphoribosyl-AMP cyclohydrolase</fullName>
            <shortName evidence="15">PRA-CH</shortName>
            <ecNumber evidence="15">3.5.4.19</ecNumber>
        </recommendedName>
    </domain>
    <domain>
        <recommendedName>
            <fullName evidence="15">Phosphoribosyl-ATP pyrophosphatase</fullName>
            <shortName evidence="15">PRA-PH</shortName>
            <ecNumber evidence="15">3.6.1.31</ecNumber>
        </recommendedName>
    </domain>
</protein>
<keyword evidence="11 15" id="KW-0378">Hydrolase</keyword>
<gene>
    <name evidence="15" type="primary">hisI</name>
    <name evidence="15" type="synonym">hisIE</name>
    <name evidence="17" type="ORF">HYZ11_07720</name>
</gene>
<evidence type="ECO:0000256" key="5">
    <source>
        <dbReference type="ARBA" id="ARBA00005204"/>
    </source>
</evidence>
<comment type="catalytic activity">
    <reaction evidence="2 15">
        <text>1-(5-phospho-beta-D-ribosyl)-ATP + H2O = 1-(5-phospho-beta-D-ribosyl)-5'-AMP + diphosphate + H(+)</text>
        <dbReference type="Rhea" id="RHEA:22828"/>
        <dbReference type="ChEBI" id="CHEBI:15377"/>
        <dbReference type="ChEBI" id="CHEBI:15378"/>
        <dbReference type="ChEBI" id="CHEBI:33019"/>
        <dbReference type="ChEBI" id="CHEBI:59457"/>
        <dbReference type="ChEBI" id="CHEBI:73183"/>
        <dbReference type="EC" id="3.6.1.31"/>
    </reaction>
</comment>
<organism evidence="17 18">
    <name type="scientific">Tectimicrobiota bacterium</name>
    <dbReference type="NCBI Taxonomy" id="2528274"/>
    <lineage>
        <taxon>Bacteria</taxon>
        <taxon>Pseudomonadati</taxon>
        <taxon>Nitrospinota/Tectimicrobiota group</taxon>
        <taxon>Candidatus Tectimicrobiota</taxon>
    </lineage>
</organism>
<name>A0A932I148_UNCTE</name>
<evidence type="ECO:0000256" key="1">
    <source>
        <dbReference type="ARBA" id="ARBA00000024"/>
    </source>
</evidence>
<dbReference type="InterPro" id="IPR002496">
    <property type="entry name" value="PRib_AMP_CycHydrolase_dom"/>
</dbReference>
<comment type="catalytic activity">
    <reaction evidence="1 15">
        <text>1-(5-phospho-beta-D-ribosyl)-5'-AMP + H2O = 1-(5-phospho-beta-D-ribosyl)-5-[(5-phospho-beta-D-ribosylamino)methylideneamino]imidazole-4-carboxamide</text>
        <dbReference type="Rhea" id="RHEA:20049"/>
        <dbReference type="ChEBI" id="CHEBI:15377"/>
        <dbReference type="ChEBI" id="CHEBI:58435"/>
        <dbReference type="ChEBI" id="CHEBI:59457"/>
        <dbReference type="EC" id="3.5.4.19"/>
    </reaction>
</comment>
<feature type="region of interest" description="Phosphoribosyl-ATP pyrophosphohydrolase" evidence="15">
    <location>
        <begin position="126"/>
        <end position="223"/>
    </location>
</feature>
<evidence type="ECO:0000259" key="16">
    <source>
        <dbReference type="Pfam" id="PF01502"/>
    </source>
</evidence>
<dbReference type="CDD" id="cd11534">
    <property type="entry name" value="NTP-PPase_HisIE_like"/>
    <property type="match status" value="1"/>
</dbReference>
<dbReference type="NCBIfam" id="NF001611">
    <property type="entry name" value="PRK00400.1-3"/>
    <property type="match status" value="1"/>
</dbReference>
<dbReference type="EC" id="3.6.1.31" evidence="15"/>
<evidence type="ECO:0000256" key="9">
    <source>
        <dbReference type="ARBA" id="ARBA00022605"/>
    </source>
</evidence>
<keyword evidence="10 15" id="KW-0547">Nucleotide-binding</keyword>
<keyword evidence="12 15" id="KW-0067">ATP-binding</keyword>
<dbReference type="Pfam" id="PF01503">
    <property type="entry name" value="PRA-PH"/>
    <property type="match status" value="1"/>
</dbReference>
<comment type="pathway">
    <text evidence="5 15">Amino-acid biosynthesis; L-histidine biosynthesis; L-histidine from 5-phospho-alpha-D-ribose 1-diphosphate: step 2/9.</text>
</comment>
<evidence type="ECO:0000256" key="15">
    <source>
        <dbReference type="HAMAP-Rule" id="MF_01019"/>
    </source>
</evidence>
<dbReference type="NCBIfam" id="NF000768">
    <property type="entry name" value="PRK00051.1"/>
    <property type="match status" value="1"/>
</dbReference>
<evidence type="ECO:0000256" key="7">
    <source>
        <dbReference type="ARBA" id="ARBA00008299"/>
    </source>
</evidence>
<evidence type="ECO:0000256" key="8">
    <source>
        <dbReference type="ARBA" id="ARBA00022490"/>
    </source>
</evidence>
<dbReference type="AlphaFoldDB" id="A0A932I148"/>
<comment type="caution">
    <text evidence="17">The sequence shown here is derived from an EMBL/GenBank/DDBJ whole genome shotgun (WGS) entry which is preliminary data.</text>
</comment>
<evidence type="ECO:0000313" key="17">
    <source>
        <dbReference type="EMBL" id="MBI3127476.1"/>
    </source>
</evidence>
<dbReference type="Gene3D" id="1.10.287.1080">
    <property type="entry name" value="MazG-like"/>
    <property type="match status" value="1"/>
</dbReference>
<comment type="similarity">
    <text evidence="6 15">In the C-terminal section; belongs to the PRA-PH family.</text>
</comment>
<keyword evidence="13 15" id="KW-0368">Histidine biosynthesis</keyword>
<dbReference type="GO" id="GO:0005737">
    <property type="term" value="C:cytoplasm"/>
    <property type="evidence" value="ECO:0007669"/>
    <property type="project" value="UniProtKB-SubCell"/>
</dbReference>
<dbReference type="EC" id="3.5.4.19" evidence="15"/>
<sequence length="223" mass="24437">MSGVSLPEVKWDAQGLAPAVCQDAGTGQVLMLAWMSAESLRLTLENGTVHFWSRSRQSIWHKGETSGNFLRLVSASLDCDGDALLLSVRPDGPACHTGRMSCFFNPVPTGREAEGTPGLPFDPNLLEAIYRLILERRDQADPEKSYVARLFRGGEDRILKKISEEAGEVVLAVKNAKPEEITAETADLWFHSLVALALRDVPPGRVLAELARRFGRGGRPESK</sequence>
<dbReference type="SUPFAM" id="SSF101386">
    <property type="entry name" value="all-alpha NTP pyrophosphatases"/>
    <property type="match status" value="1"/>
</dbReference>
<proteinExistence type="inferred from homology"/>
<dbReference type="InterPro" id="IPR023019">
    <property type="entry name" value="His_synth_HisIE"/>
</dbReference>
<evidence type="ECO:0000256" key="13">
    <source>
        <dbReference type="ARBA" id="ARBA00023102"/>
    </source>
</evidence>
<feature type="region of interest" description="Phosphoribosyl-AMP cyclohydrolase" evidence="15">
    <location>
        <begin position="1"/>
        <end position="125"/>
    </location>
</feature>
<dbReference type="Gene3D" id="3.10.20.810">
    <property type="entry name" value="Phosphoribosyl-AMP cyclohydrolase"/>
    <property type="match status" value="1"/>
</dbReference>
<dbReference type="NCBIfam" id="NF002747">
    <property type="entry name" value="PRK02759.1"/>
    <property type="match status" value="1"/>
</dbReference>
<dbReference type="InterPro" id="IPR021130">
    <property type="entry name" value="PRib-ATP_PPHydrolase-like"/>
</dbReference>
<accession>A0A932I148</accession>
<reference evidence="17" key="1">
    <citation type="submission" date="2020-07" db="EMBL/GenBank/DDBJ databases">
        <title>Huge and variable diversity of episymbiotic CPR bacteria and DPANN archaea in groundwater ecosystems.</title>
        <authorList>
            <person name="He C.Y."/>
            <person name="Keren R."/>
            <person name="Whittaker M."/>
            <person name="Farag I.F."/>
            <person name="Doudna J."/>
            <person name="Cate J.H.D."/>
            <person name="Banfield J.F."/>
        </authorList>
    </citation>
    <scope>NUCLEOTIDE SEQUENCE</scope>
    <source>
        <strain evidence="17">NC_groundwater_763_Ag_S-0.2um_68_21</strain>
    </source>
</reference>
<keyword evidence="9 15" id="KW-0028">Amino-acid biosynthesis</keyword>
<dbReference type="FunFam" id="3.10.20.810:FF:000001">
    <property type="entry name" value="Histidine biosynthesis bifunctional protein HisIE"/>
    <property type="match status" value="1"/>
</dbReference>
<evidence type="ECO:0000256" key="11">
    <source>
        <dbReference type="ARBA" id="ARBA00022801"/>
    </source>
</evidence>
<dbReference type="Pfam" id="PF01502">
    <property type="entry name" value="PRA-CH"/>
    <property type="match status" value="1"/>
</dbReference>
<dbReference type="HAMAP" id="MF_01021">
    <property type="entry name" value="HisI"/>
    <property type="match status" value="1"/>
</dbReference>
<dbReference type="HAMAP" id="MF_01020">
    <property type="entry name" value="HisE"/>
    <property type="match status" value="1"/>
</dbReference>
<dbReference type="InterPro" id="IPR026660">
    <property type="entry name" value="PRA-CH"/>
</dbReference>
<evidence type="ECO:0000313" key="18">
    <source>
        <dbReference type="Proteomes" id="UP000782312"/>
    </source>
</evidence>
<evidence type="ECO:0000256" key="6">
    <source>
        <dbReference type="ARBA" id="ARBA00007731"/>
    </source>
</evidence>
<dbReference type="NCBIfam" id="TIGR03188">
    <property type="entry name" value="histidine_hisI"/>
    <property type="match status" value="1"/>
</dbReference>
<comment type="similarity">
    <text evidence="7 15">In the N-terminal section; belongs to the PRA-CH family.</text>
</comment>